<sequence>MRVSPRAQWEDRSSKGRFSAYIGGVEIVFHCCSGVVSRPRSARACSPSSSR</sequence>
<name>A0A1I8FLH0_9PLAT</name>
<reference evidence="2" key="1">
    <citation type="submission" date="2016-11" db="UniProtKB">
        <authorList>
            <consortium name="WormBaseParasite"/>
        </authorList>
    </citation>
    <scope>IDENTIFICATION</scope>
</reference>
<dbReference type="AlphaFoldDB" id="A0A1I8FLH0"/>
<protein>
    <submittedName>
        <fullName evidence="2">Uncharacterized protein</fullName>
    </submittedName>
</protein>
<proteinExistence type="predicted"/>
<evidence type="ECO:0000313" key="2">
    <source>
        <dbReference type="WBParaSite" id="maker-unitig_39808-snap-gene-0.1-mRNA-1"/>
    </source>
</evidence>
<organism evidence="1 2">
    <name type="scientific">Macrostomum lignano</name>
    <dbReference type="NCBI Taxonomy" id="282301"/>
    <lineage>
        <taxon>Eukaryota</taxon>
        <taxon>Metazoa</taxon>
        <taxon>Spiralia</taxon>
        <taxon>Lophotrochozoa</taxon>
        <taxon>Platyhelminthes</taxon>
        <taxon>Rhabditophora</taxon>
        <taxon>Macrostomorpha</taxon>
        <taxon>Macrostomida</taxon>
        <taxon>Macrostomidae</taxon>
        <taxon>Macrostomum</taxon>
    </lineage>
</organism>
<evidence type="ECO:0000313" key="1">
    <source>
        <dbReference type="Proteomes" id="UP000095280"/>
    </source>
</evidence>
<dbReference type="Proteomes" id="UP000095280">
    <property type="component" value="Unplaced"/>
</dbReference>
<accession>A0A1I8FLH0</accession>
<keyword evidence="1" id="KW-1185">Reference proteome</keyword>
<dbReference type="WBParaSite" id="maker-unitig_39808-snap-gene-0.1-mRNA-1">
    <property type="protein sequence ID" value="maker-unitig_39808-snap-gene-0.1-mRNA-1"/>
    <property type="gene ID" value="maker-unitig_39808-snap-gene-0.1"/>
</dbReference>